<feature type="region of interest" description="Disordered" evidence="4">
    <location>
        <begin position="103"/>
        <end position="122"/>
    </location>
</feature>
<keyword evidence="8" id="KW-1185">Reference proteome</keyword>
<dbReference type="Gene3D" id="3.30.1520.10">
    <property type="entry name" value="Phox-like domain"/>
    <property type="match status" value="1"/>
</dbReference>
<keyword evidence="1 3" id="KW-0728">SH3 domain</keyword>
<dbReference type="InterPro" id="IPR036871">
    <property type="entry name" value="PX_dom_sf"/>
</dbReference>
<dbReference type="PANTHER" id="PTHR15706:SF2">
    <property type="entry name" value="SH3 AND PX DOMAIN-CONTAINING PROTEIN 2A"/>
    <property type="match status" value="1"/>
</dbReference>
<dbReference type="PROSITE" id="PS50002">
    <property type="entry name" value="SH3"/>
    <property type="match status" value="2"/>
</dbReference>
<evidence type="ECO:0000256" key="3">
    <source>
        <dbReference type="PROSITE-ProRule" id="PRU00192"/>
    </source>
</evidence>
<evidence type="ECO:0000256" key="1">
    <source>
        <dbReference type="ARBA" id="ARBA00022443"/>
    </source>
</evidence>
<dbReference type="PANTHER" id="PTHR15706">
    <property type="entry name" value="SH3 MULTIPLE DOMAIN"/>
    <property type="match status" value="1"/>
</dbReference>
<reference evidence="7 8" key="1">
    <citation type="submission" date="2024-07" db="EMBL/GenBank/DDBJ databases">
        <title>Draft sequence of the Neodothiora populina.</title>
        <authorList>
            <person name="Drown D.D."/>
            <person name="Schuette U.S."/>
            <person name="Buechlein A.B."/>
            <person name="Rusch D.R."/>
            <person name="Winton L.W."/>
            <person name="Adams G.A."/>
        </authorList>
    </citation>
    <scope>NUCLEOTIDE SEQUENCE [LARGE SCALE GENOMIC DNA]</scope>
    <source>
        <strain evidence="7 8">CPC 39397</strain>
    </source>
</reference>
<evidence type="ECO:0000259" key="6">
    <source>
        <dbReference type="PROSITE" id="PS50195"/>
    </source>
</evidence>
<sequence>MVKFRRSLKSVDRGIASAALDTTRHHHHSVPVPSKQAPLKVIKALYDYEAPADQTFQLSFVAGDYLHVVGREHDTEWYEACNPLQGSRGLVPVSFFEQVGRTVRDSHGSQSTRGSGNHDSGYSERIHAASASVGGNSDSSRMSRTAGKGAPPVYGVVAYDFKAERPDELDAKEGEAIIVIAQSNPEWFVAKPITRLGGPGLIPVSFIEIKDMQTGQTITDTAAAVAKAGIPRVEEWKKMAAEYKNTSIPLGQIGSGPQGHMDALSQGMDRMSMNGQQNGYAHGRSQSTFSRAGSMSHYPLAPIHASVPRYLYADDKFHFVVEAKLSDNSHWDLTRIYEDFYELQINLIKAFPDEAGNTGRPRTLPLMPGPVQTVTDRITEGRRENLDEYLYKLLNLGSHIVNSPLVRTFFAPRGNDYECDSTQILEEHARSAYAPGGEHYNPQDRYSTASHASIPVSIATTNTANPYAQHQRGQSSVSVGGGGYGSTPSTRTPTAQSHYRVPSDATYTTTHTALAAPAMTRATTQTSTASAAATTSGSALKIKVWFDRDTCVVLRLPPRGSFSFADLHRKIMERRRLEYNQPDLTKSRTNRSSAGTSAHTANDDASADETADDEDLTEEELEAKLEEERRIREEEEGLWIEYRDEISGDYLPFRSDEDLGDAVSRCEKLTLVVRAPVEG</sequence>
<feature type="domain" description="SH3" evidence="5">
    <location>
        <begin position="37"/>
        <end position="101"/>
    </location>
</feature>
<feature type="compositionally biased region" description="Polar residues" evidence="4">
    <location>
        <begin position="108"/>
        <end position="120"/>
    </location>
</feature>
<dbReference type="InterPro" id="IPR035550">
    <property type="entry name" value="Bem1/Scd2_PX"/>
</dbReference>
<dbReference type="InterPro" id="IPR001683">
    <property type="entry name" value="PX_dom"/>
</dbReference>
<comment type="caution">
    <text evidence="7">The sequence shown here is derived from an EMBL/GenBank/DDBJ whole genome shotgun (WGS) entry which is preliminary data.</text>
</comment>
<keyword evidence="2" id="KW-0677">Repeat</keyword>
<dbReference type="Gene3D" id="2.30.30.40">
    <property type="entry name" value="SH3 Domains"/>
    <property type="match status" value="2"/>
</dbReference>
<name>A0ABR3P793_9PEZI</name>
<dbReference type="GeneID" id="95976161"/>
<feature type="region of interest" description="Disordered" evidence="4">
    <location>
        <begin position="578"/>
        <end position="629"/>
    </location>
</feature>
<dbReference type="SMART" id="SM00326">
    <property type="entry name" value="SH3"/>
    <property type="match status" value="2"/>
</dbReference>
<dbReference type="PROSITE" id="PS50195">
    <property type="entry name" value="PX"/>
    <property type="match status" value="1"/>
</dbReference>
<evidence type="ECO:0008006" key="9">
    <source>
        <dbReference type="Google" id="ProtNLM"/>
    </source>
</evidence>
<feature type="domain" description="SH3" evidence="5">
    <location>
        <begin position="150"/>
        <end position="212"/>
    </location>
</feature>
<dbReference type="CDD" id="cd06890">
    <property type="entry name" value="PX_Bem1p"/>
    <property type="match status" value="1"/>
</dbReference>
<dbReference type="SMART" id="SM00312">
    <property type="entry name" value="PX"/>
    <property type="match status" value="1"/>
</dbReference>
<dbReference type="InterPro" id="IPR051228">
    <property type="entry name" value="NADPH_Oxidase/PX-Domain"/>
</dbReference>
<dbReference type="SUPFAM" id="SSF64268">
    <property type="entry name" value="PX domain"/>
    <property type="match status" value="1"/>
</dbReference>
<evidence type="ECO:0000313" key="8">
    <source>
        <dbReference type="Proteomes" id="UP001562354"/>
    </source>
</evidence>
<dbReference type="Pfam" id="PF00018">
    <property type="entry name" value="SH3_1"/>
    <property type="match status" value="2"/>
</dbReference>
<dbReference type="InterPro" id="IPR035549">
    <property type="entry name" value="Bem1/Scd2_SH3_2"/>
</dbReference>
<dbReference type="EMBL" id="JBFMKM010000012">
    <property type="protein sequence ID" value="KAL1302007.1"/>
    <property type="molecule type" value="Genomic_DNA"/>
</dbReference>
<protein>
    <recommendedName>
        <fullName evidence="9">Protein scd2/ral3</fullName>
    </recommendedName>
</protein>
<evidence type="ECO:0000256" key="4">
    <source>
        <dbReference type="SAM" id="MobiDB-lite"/>
    </source>
</evidence>
<dbReference type="PRINTS" id="PR00452">
    <property type="entry name" value="SH3DOMAIN"/>
</dbReference>
<dbReference type="CDD" id="cd11879">
    <property type="entry name" value="SH3_Bem1p_2"/>
    <property type="match status" value="1"/>
</dbReference>
<feature type="domain" description="PX" evidence="6">
    <location>
        <begin position="297"/>
        <end position="417"/>
    </location>
</feature>
<gene>
    <name evidence="7" type="ORF">AAFC00_002459</name>
</gene>
<dbReference type="Pfam" id="PF00787">
    <property type="entry name" value="PX"/>
    <property type="match status" value="1"/>
</dbReference>
<feature type="compositionally biased region" description="Polar residues" evidence="4">
    <location>
        <begin position="590"/>
        <end position="599"/>
    </location>
</feature>
<dbReference type="SUPFAM" id="SSF50044">
    <property type="entry name" value="SH3-domain"/>
    <property type="match status" value="2"/>
</dbReference>
<evidence type="ECO:0000256" key="2">
    <source>
        <dbReference type="ARBA" id="ARBA00022737"/>
    </source>
</evidence>
<dbReference type="InterPro" id="IPR036028">
    <property type="entry name" value="SH3-like_dom_sf"/>
</dbReference>
<evidence type="ECO:0000259" key="5">
    <source>
        <dbReference type="PROSITE" id="PS50002"/>
    </source>
</evidence>
<dbReference type="RefSeq" id="XP_069198283.1">
    <property type="nucleotide sequence ID" value="XM_069341774.1"/>
</dbReference>
<proteinExistence type="predicted"/>
<accession>A0ABR3P793</accession>
<feature type="compositionally biased region" description="Acidic residues" evidence="4">
    <location>
        <begin position="605"/>
        <end position="621"/>
    </location>
</feature>
<dbReference type="InterPro" id="IPR001452">
    <property type="entry name" value="SH3_domain"/>
</dbReference>
<evidence type="ECO:0000313" key="7">
    <source>
        <dbReference type="EMBL" id="KAL1302007.1"/>
    </source>
</evidence>
<dbReference type="Proteomes" id="UP001562354">
    <property type="component" value="Unassembled WGS sequence"/>
</dbReference>
<organism evidence="7 8">
    <name type="scientific">Neodothiora populina</name>
    <dbReference type="NCBI Taxonomy" id="2781224"/>
    <lineage>
        <taxon>Eukaryota</taxon>
        <taxon>Fungi</taxon>
        <taxon>Dikarya</taxon>
        <taxon>Ascomycota</taxon>
        <taxon>Pezizomycotina</taxon>
        <taxon>Dothideomycetes</taxon>
        <taxon>Dothideomycetidae</taxon>
        <taxon>Dothideales</taxon>
        <taxon>Dothioraceae</taxon>
        <taxon>Neodothiora</taxon>
    </lineage>
</organism>
<feature type="region of interest" description="Disordered" evidence="4">
    <location>
        <begin position="463"/>
        <end position="502"/>
    </location>
</feature>